<keyword evidence="2" id="KW-1185">Reference proteome</keyword>
<proteinExistence type="predicted"/>
<accession>A0AA96LLK0</accession>
<protein>
    <submittedName>
        <fullName evidence="1">Uncharacterized protein</fullName>
    </submittedName>
</protein>
<evidence type="ECO:0000313" key="2">
    <source>
        <dbReference type="Proteomes" id="UP001304650"/>
    </source>
</evidence>
<gene>
    <name evidence="1" type="ORF">MJB10_24035</name>
</gene>
<reference evidence="1" key="1">
    <citation type="submission" date="2022-02" db="EMBL/GenBank/DDBJ databases">
        <title>Paenibacillus sp. MBLB1832 Whole Genome Shotgun Sequencing.</title>
        <authorList>
            <person name="Hwang C.Y."/>
            <person name="Cho E.-S."/>
            <person name="Seo M.-J."/>
        </authorList>
    </citation>
    <scope>NUCLEOTIDE SEQUENCE</scope>
    <source>
        <strain evidence="1">MBLB1832</strain>
    </source>
</reference>
<dbReference type="Proteomes" id="UP001304650">
    <property type="component" value="Chromosome"/>
</dbReference>
<evidence type="ECO:0000313" key="1">
    <source>
        <dbReference type="EMBL" id="WNR44132.1"/>
    </source>
</evidence>
<dbReference type="KEGG" id="proo:MJB10_24035"/>
<dbReference type="RefSeq" id="WP_314799478.1">
    <property type="nucleotide sequence ID" value="NZ_CP130319.1"/>
</dbReference>
<sequence length="49" mass="5375">MQEELIGHCRACGKPILCKMGFLDGVVQEDIALLCFVCSGDEEETQLDS</sequence>
<name>A0AA96LLK0_9BACL</name>
<dbReference type="EMBL" id="CP130319">
    <property type="protein sequence ID" value="WNR44132.1"/>
    <property type="molecule type" value="Genomic_DNA"/>
</dbReference>
<organism evidence="1 2">
    <name type="scientific">Paenibacillus roseopurpureus</name>
    <dbReference type="NCBI Taxonomy" id="2918901"/>
    <lineage>
        <taxon>Bacteria</taxon>
        <taxon>Bacillati</taxon>
        <taxon>Bacillota</taxon>
        <taxon>Bacilli</taxon>
        <taxon>Bacillales</taxon>
        <taxon>Paenibacillaceae</taxon>
        <taxon>Paenibacillus</taxon>
    </lineage>
</organism>
<dbReference type="AlphaFoldDB" id="A0AA96LLK0"/>